<dbReference type="GeneID" id="36337529"/>
<dbReference type="KEGG" id="egl:EGR_01814"/>
<accession>W6UQ09</accession>
<dbReference type="AlphaFoldDB" id="W6UQ09"/>
<comment type="caution">
    <text evidence="1">The sequence shown here is derived from an EMBL/GenBank/DDBJ whole genome shotgun (WGS) entry which is preliminary data.</text>
</comment>
<proteinExistence type="predicted"/>
<keyword evidence="2" id="KW-1185">Reference proteome</keyword>
<dbReference type="RefSeq" id="XP_024354519.1">
    <property type="nucleotide sequence ID" value="XM_024491063.1"/>
</dbReference>
<dbReference type="Proteomes" id="UP000019149">
    <property type="component" value="Unassembled WGS sequence"/>
</dbReference>
<evidence type="ECO:0000313" key="1">
    <source>
        <dbReference type="EMBL" id="EUB63323.1"/>
    </source>
</evidence>
<reference evidence="1 2" key="1">
    <citation type="journal article" date="2013" name="Nat. Genet.">
        <title>The genome of the hydatid tapeworm Echinococcus granulosus.</title>
        <authorList>
            <person name="Zheng H."/>
            <person name="Zhang W."/>
            <person name="Zhang L."/>
            <person name="Zhang Z."/>
            <person name="Li J."/>
            <person name="Lu G."/>
            <person name="Zhu Y."/>
            <person name="Wang Y."/>
            <person name="Huang Y."/>
            <person name="Liu J."/>
            <person name="Kang H."/>
            <person name="Chen J."/>
            <person name="Wang L."/>
            <person name="Chen A."/>
            <person name="Yu S."/>
            <person name="Gao Z."/>
            <person name="Jin L."/>
            <person name="Gu W."/>
            <person name="Wang Z."/>
            <person name="Zhao L."/>
            <person name="Shi B."/>
            <person name="Wen H."/>
            <person name="Lin R."/>
            <person name="Jones M.K."/>
            <person name="Brejova B."/>
            <person name="Vinar T."/>
            <person name="Zhao G."/>
            <person name="McManus D.P."/>
            <person name="Chen Z."/>
            <person name="Zhou Y."/>
            <person name="Wang S."/>
        </authorList>
    </citation>
    <scope>NUCLEOTIDE SEQUENCE [LARGE SCALE GENOMIC DNA]</scope>
</reference>
<gene>
    <name evidence="1" type="ORF">EGR_01814</name>
</gene>
<protein>
    <submittedName>
        <fullName evidence="1">Uncharacterized protein</fullName>
    </submittedName>
</protein>
<dbReference type="EMBL" id="APAU02000007">
    <property type="protein sequence ID" value="EUB63323.1"/>
    <property type="molecule type" value="Genomic_DNA"/>
</dbReference>
<organism evidence="1 2">
    <name type="scientific">Echinococcus granulosus</name>
    <name type="common">Hydatid tapeworm</name>
    <dbReference type="NCBI Taxonomy" id="6210"/>
    <lineage>
        <taxon>Eukaryota</taxon>
        <taxon>Metazoa</taxon>
        <taxon>Spiralia</taxon>
        <taxon>Lophotrochozoa</taxon>
        <taxon>Platyhelminthes</taxon>
        <taxon>Cestoda</taxon>
        <taxon>Eucestoda</taxon>
        <taxon>Cyclophyllidea</taxon>
        <taxon>Taeniidae</taxon>
        <taxon>Echinococcus</taxon>
        <taxon>Echinococcus granulosus group</taxon>
    </lineage>
</organism>
<sequence length="268" mass="31228">MQCISSPPTTLNYSFIYKWNAQNSAAILIQTHFRRQKRSFFCSTEVAIAEPIKFEYIHLLSVRYNDIYLCLPNKPLSSASVEHYSLTTFLFSIIYRTVRCTDISFGKFWFELTKVGKDCCVGKVKLYIRGQYEILMSTSEASLIINLQKGRRAMDISRTPKLNEQMHNDFLLGKSFKYEHAGIKLFCGIFSYLFTIFTKMPLFELEKIYKTASFGKQTNRFPCKRNDKPQVFEINKSLDFSHSLCILVCVMYKLISFRLTAVSYCEDL</sequence>
<dbReference type="CTD" id="36337529"/>
<evidence type="ECO:0000313" key="2">
    <source>
        <dbReference type="Proteomes" id="UP000019149"/>
    </source>
</evidence>
<name>W6UQ09_ECHGR</name>